<organism evidence="2 3">
    <name type="scientific">Orchesella dallaii</name>
    <dbReference type="NCBI Taxonomy" id="48710"/>
    <lineage>
        <taxon>Eukaryota</taxon>
        <taxon>Metazoa</taxon>
        <taxon>Ecdysozoa</taxon>
        <taxon>Arthropoda</taxon>
        <taxon>Hexapoda</taxon>
        <taxon>Collembola</taxon>
        <taxon>Entomobryomorpha</taxon>
        <taxon>Entomobryoidea</taxon>
        <taxon>Orchesellidae</taxon>
        <taxon>Orchesellinae</taxon>
        <taxon>Orchesella</taxon>
    </lineage>
</organism>
<dbReference type="EMBL" id="CAXLJM020000072">
    <property type="protein sequence ID" value="CAL8127747.1"/>
    <property type="molecule type" value="Genomic_DNA"/>
</dbReference>
<evidence type="ECO:0000256" key="1">
    <source>
        <dbReference type="SAM" id="Phobius"/>
    </source>
</evidence>
<proteinExistence type="predicted"/>
<gene>
    <name evidence="2" type="ORF">ODALV1_LOCUS21955</name>
</gene>
<dbReference type="PANTHER" id="PTHR12224">
    <property type="entry name" value="BETA-1,4-MANNOSYL-GLYCOPROTEIN BETA-1,4-N-ACETYLGLUCOSAMINYL-TRANSFERASE"/>
    <property type="match status" value="1"/>
</dbReference>
<dbReference type="Proteomes" id="UP001642540">
    <property type="component" value="Unassembled WGS sequence"/>
</dbReference>
<accession>A0ABP1RGN5</accession>
<reference evidence="2 3" key="1">
    <citation type="submission" date="2024-08" db="EMBL/GenBank/DDBJ databases">
        <authorList>
            <person name="Cucini C."/>
            <person name="Frati F."/>
        </authorList>
    </citation>
    <scope>NUCLEOTIDE SEQUENCE [LARGE SCALE GENOMIC DNA]</scope>
</reference>
<sequence length="435" mass="50910">MKQRIKCAAVIITLFAIVFYLYAVLSYKSFAPTQRIWVTSTLKRIVNFSHSNQTQSFIDSVNNFPWNDYGESINSPSSFAHYSSQLLTKLLPFLVMPPKLEIDSYCPRPPPKFPPYLAECSKLSEPRKVGVIIQFGFESDTLEIHLNELEDIVDYFFILESTRAHFRGIQKPLLWEVLKHQERFQRFSDKVVHIILDDIDTISDDVQEKGFGVEGLQEKQRWKKFLQWNDVKSYFKDDDILGFGDVDEIPSRDVVFYMKNCEIPSDPVDIGIWFPFGKIDQAFLTDWPVSSDHPYSLGDPTYWTLQTAIKTQEQFTPTRKRGESSGHLLGGMHMSYYGYMPLRITKYFTASESKIENLAYELVPKMKHLNAEKLSEVEMELGEVPTSFNDRIMSMERLKKKFPREYEKVVHIPWFYECNRDRYPAWEGLHDSRLD</sequence>
<keyword evidence="1" id="KW-0812">Transmembrane</keyword>
<evidence type="ECO:0008006" key="4">
    <source>
        <dbReference type="Google" id="ProtNLM"/>
    </source>
</evidence>
<keyword evidence="1" id="KW-0472">Membrane</keyword>
<dbReference type="Pfam" id="PF04724">
    <property type="entry name" value="Glyco_transf_17"/>
    <property type="match status" value="1"/>
</dbReference>
<feature type="transmembrane region" description="Helical" evidence="1">
    <location>
        <begin position="7"/>
        <end position="25"/>
    </location>
</feature>
<evidence type="ECO:0000313" key="2">
    <source>
        <dbReference type="EMBL" id="CAL8127747.1"/>
    </source>
</evidence>
<name>A0ABP1RGN5_9HEXA</name>
<comment type="caution">
    <text evidence="2">The sequence shown here is derived from an EMBL/GenBank/DDBJ whole genome shotgun (WGS) entry which is preliminary data.</text>
</comment>
<evidence type="ECO:0000313" key="3">
    <source>
        <dbReference type="Proteomes" id="UP001642540"/>
    </source>
</evidence>
<keyword evidence="1" id="KW-1133">Transmembrane helix</keyword>
<protein>
    <recommendedName>
        <fullName evidence="4">Glycosyltransferase family 17 protein</fullName>
    </recommendedName>
</protein>
<keyword evidence="3" id="KW-1185">Reference proteome</keyword>
<dbReference type="InterPro" id="IPR006813">
    <property type="entry name" value="Glyco_trans_17"/>
</dbReference>
<dbReference type="PANTHER" id="PTHR12224:SF0">
    <property type="entry name" value="BETA-1,4-MANNOSYL-GLYCOPROTEIN 4-BETA-N-ACETYLGLUCOSAMINYLTRANSFERASE"/>
    <property type="match status" value="1"/>
</dbReference>